<accession>A0A8S5PPG0</accession>
<evidence type="ECO:0000313" key="1">
    <source>
        <dbReference type="EMBL" id="DAE08656.1"/>
    </source>
</evidence>
<protein>
    <submittedName>
        <fullName evidence="1">Uncharacterized protein</fullName>
    </submittedName>
</protein>
<proteinExistence type="predicted"/>
<dbReference type="EMBL" id="BK015472">
    <property type="protein sequence ID" value="DAE08656.1"/>
    <property type="molecule type" value="Genomic_DNA"/>
</dbReference>
<name>A0A8S5PPG0_9CAUD</name>
<sequence length="120" mass="14037">MTDDIREYLLKKVMDVEFLVRESGHNEKRITGIATEIRTCNYDRHLILSCLSFKSSGEEIIDIEVLKAKLASDEKVMAHVFATFIPCYSLDELFDFGWKGCKDFKFDKFLKGYTFKLYDL</sequence>
<reference evidence="1" key="1">
    <citation type="journal article" date="2021" name="Proc. Natl. Acad. Sci. U.S.A.">
        <title>A Catalog of Tens of Thousands of Viruses from Human Metagenomes Reveals Hidden Associations with Chronic Diseases.</title>
        <authorList>
            <person name="Tisza M.J."/>
            <person name="Buck C.B."/>
        </authorList>
    </citation>
    <scope>NUCLEOTIDE SEQUENCE</scope>
    <source>
        <strain evidence="1">CtwwN25</strain>
    </source>
</reference>
<organism evidence="1">
    <name type="scientific">Myoviridae sp. ctwwN25</name>
    <dbReference type="NCBI Taxonomy" id="2825209"/>
    <lineage>
        <taxon>Viruses</taxon>
        <taxon>Duplodnaviria</taxon>
        <taxon>Heunggongvirae</taxon>
        <taxon>Uroviricota</taxon>
        <taxon>Caudoviricetes</taxon>
    </lineage>
</organism>